<evidence type="ECO:0000313" key="7">
    <source>
        <dbReference type="EMBL" id="KAF6018038.1"/>
    </source>
</evidence>
<dbReference type="PANTHER" id="PTHR45854">
    <property type="entry name" value="ASAP FAMILY MEMBER"/>
    <property type="match status" value="1"/>
</dbReference>
<dbReference type="GO" id="GO:0008270">
    <property type="term" value="F:zinc ion binding"/>
    <property type="evidence" value="ECO:0007669"/>
    <property type="project" value="UniProtKB-KW"/>
</dbReference>
<dbReference type="PANTHER" id="PTHR45854:SF3">
    <property type="entry name" value="ARFGAP WITH SH3 DOMAIN, ANK REPEAT AND PH DOMAIN-CONTAINING PROTEIN"/>
    <property type="match status" value="1"/>
</dbReference>
<dbReference type="Pfam" id="PF12796">
    <property type="entry name" value="Ank_2"/>
    <property type="match status" value="1"/>
</dbReference>
<dbReference type="Gene3D" id="1.25.40.950">
    <property type="match status" value="1"/>
</dbReference>
<dbReference type="Gene3D" id="1.25.40.20">
    <property type="entry name" value="Ankyrin repeat-containing domain"/>
    <property type="match status" value="1"/>
</dbReference>
<dbReference type="InterPro" id="IPR002110">
    <property type="entry name" value="Ankyrin_rpt"/>
</dbReference>
<evidence type="ECO:0000256" key="2">
    <source>
        <dbReference type="ARBA" id="ARBA00022833"/>
    </source>
</evidence>
<keyword evidence="2" id="KW-0862">Zinc</keyword>
<dbReference type="SUPFAM" id="SSF48403">
    <property type="entry name" value="Ankyrin repeat"/>
    <property type="match status" value="1"/>
</dbReference>
<gene>
    <name evidence="7" type="ORF">EB796_023651</name>
</gene>
<evidence type="ECO:0000256" key="1">
    <source>
        <dbReference type="ARBA" id="ARBA00022723"/>
    </source>
</evidence>
<feature type="region of interest" description="Disordered" evidence="5">
    <location>
        <begin position="274"/>
        <end position="349"/>
    </location>
</feature>
<keyword evidence="8" id="KW-1185">Reference proteome</keyword>
<evidence type="ECO:0000259" key="6">
    <source>
        <dbReference type="PROSITE" id="PS50115"/>
    </source>
</evidence>
<dbReference type="EMBL" id="VXIV02003345">
    <property type="protein sequence ID" value="KAF6018038.1"/>
    <property type="molecule type" value="Genomic_DNA"/>
</dbReference>
<evidence type="ECO:0000256" key="4">
    <source>
        <dbReference type="PROSITE-ProRule" id="PRU00288"/>
    </source>
</evidence>
<dbReference type="PROSITE" id="PS50088">
    <property type="entry name" value="ANK_REPEAT"/>
    <property type="match status" value="1"/>
</dbReference>
<dbReference type="Proteomes" id="UP000593567">
    <property type="component" value="Unassembled WGS sequence"/>
</dbReference>
<feature type="repeat" description="ANK" evidence="3">
    <location>
        <begin position="189"/>
        <end position="221"/>
    </location>
</feature>
<dbReference type="InterPro" id="IPR001164">
    <property type="entry name" value="ArfGAP_dom"/>
</dbReference>
<dbReference type="InterPro" id="IPR036770">
    <property type="entry name" value="Ankyrin_rpt-contain_sf"/>
</dbReference>
<evidence type="ECO:0000256" key="5">
    <source>
        <dbReference type="SAM" id="MobiDB-lite"/>
    </source>
</evidence>
<reference evidence="7" key="1">
    <citation type="submission" date="2020-06" db="EMBL/GenBank/DDBJ databases">
        <title>Draft genome of Bugula neritina, a colonial animal packing powerful symbionts and potential medicines.</title>
        <authorList>
            <person name="Rayko M."/>
        </authorList>
    </citation>
    <scope>NUCLEOTIDE SEQUENCE [LARGE SCALE GENOMIC DNA]</scope>
    <source>
        <strain evidence="7">Kwan_BN1</strain>
    </source>
</reference>
<feature type="domain" description="Arf-GAP" evidence="6">
    <location>
        <begin position="1"/>
        <end position="101"/>
    </location>
</feature>
<comment type="caution">
    <text evidence="7">The sequence shown here is derived from an EMBL/GenBank/DDBJ whole genome shotgun (WGS) entry which is preliminary data.</text>
</comment>
<evidence type="ECO:0000313" key="8">
    <source>
        <dbReference type="Proteomes" id="UP000593567"/>
    </source>
</evidence>
<dbReference type="PRINTS" id="PR00405">
    <property type="entry name" value="REVINTRACTNG"/>
</dbReference>
<proteinExistence type="predicted"/>
<keyword evidence="3" id="KW-0040">ANK repeat</keyword>
<dbReference type="Pfam" id="PF01412">
    <property type="entry name" value="ArfGap"/>
    <property type="match status" value="1"/>
</dbReference>
<dbReference type="PROSITE" id="PS50297">
    <property type="entry name" value="ANK_REP_REGION"/>
    <property type="match status" value="1"/>
</dbReference>
<organism evidence="7 8">
    <name type="scientific">Bugula neritina</name>
    <name type="common">Brown bryozoan</name>
    <name type="synonym">Sertularia neritina</name>
    <dbReference type="NCBI Taxonomy" id="10212"/>
    <lineage>
        <taxon>Eukaryota</taxon>
        <taxon>Metazoa</taxon>
        <taxon>Spiralia</taxon>
        <taxon>Lophotrochozoa</taxon>
        <taxon>Bryozoa</taxon>
        <taxon>Gymnolaemata</taxon>
        <taxon>Cheilostomatida</taxon>
        <taxon>Flustrina</taxon>
        <taxon>Buguloidea</taxon>
        <taxon>Bugulidae</taxon>
        <taxon>Bugula</taxon>
    </lineage>
</organism>
<protein>
    <recommendedName>
        <fullName evidence="6">Arf-GAP domain-containing protein</fullName>
    </recommendedName>
</protein>
<name>A0A7J7IXU9_BUGNE</name>
<feature type="compositionally biased region" description="Basic and acidic residues" evidence="5">
    <location>
        <begin position="331"/>
        <end position="349"/>
    </location>
</feature>
<dbReference type="InterPro" id="IPR038508">
    <property type="entry name" value="ArfGAP_dom_sf"/>
</dbReference>
<dbReference type="GO" id="GO:0005096">
    <property type="term" value="F:GTPase activator activity"/>
    <property type="evidence" value="ECO:0007669"/>
    <property type="project" value="InterPro"/>
</dbReference>
<keyword evidence="4" id="KW-0863">Zinc-finger</keyword>
<dbReference type="AlphaFoldDB" id="A0A7J7IXU9"/>
<dbReference type="SUPFAM" id="SSF57863">
    <property type="entry name" value="ArfGap/RecO-like zinc finger"/>
    <property type="match status" value="1"/>
</dbReference>
<accession>A0A7J7IXU9</accession>
<evidence type="ECO:0000256" key="3">
    <source>
        <dbReference type="PROSITE-ProRule" id="PRU00023"/>
    </source>
</evidence>
<dbReference type="OrthoDB" id="435430at2759"/>
<dbReference type="SMART" id="SM00248">
    <property type="entry name" value="ANK"/>
    <property type="match status" value="3"/>
</dbReference>
<dbReference type="SMART" id="SM00105">
    <property type="entry name" value="ArfGap"/>
    <property type="match status" value="1"/>
</dbReference>
<dbReference type="InterPro" id="IPR037278">
    <property type="entry name" value="ARFGAP/RecO"/>
</dbReference>
<dbReference type="PROSITE" id="PS50115">
    <property type="entry name" value="ARFGAP"/>
    <property type="match status" value="1"/>
</dbReference>
<sequence>MVICNFGAIICLECCGVHRELGVHISRTQSLVIDELGTSQLLIASVMSNQEFNEVMEATLTSEAKVMLIKPDSPREQRNSYIRTKYESKRYAIKTCADKEELQQELYQAVNTCDIYALLQVYAEQVDLLTSLPTENTLTPTTNKKSAIYETGETALHKAVMQENGTSLYIIDFLVQNSDCKRLDVKDALGNTALHVAAEYNQGEAMKLILRANTNLAHMKNNSGKTPLDIATENKYHLCMDLLQHALDGKTSLFENVNIDWLLIQDDYVDFSDDDLENQTPEKQRSRPSSVVSDMMVDRRKTTDSVETASVLSVSSHRSDRRKTGECNIDSIEKNGKEKKTAVDRMRRKTTDNVIGQLSSALSAAPSSASKGLQDF</sequence>
<dbReference type="InterPro" id="IPR043593">
    <property type="entry name" value="ASAP"/>
</dbReference>
<feature type="compositionally biased region" description="Polar residues" evidence="5">
    <location>
        <begin position="305"/>
        <end position="316"/>
    </location>
</feature>
<dbReference type="Gene3D" id="1.10.220.150">
    <property type="entry name" value="Arf GTPase activating protein"/>
    <property type="match status" value="1"/>
</dbReference>
<keyword evidence="1" id="KW-0479">Metal-binding</keyword>